<evidence type="ECO:0000313" key="8">
    <source>
        <dbReference type="EMBL" id="MET3634270.1"/>
    </source>
</evidence>
<dbReference type="RefSeq" id="WP_354368492.1">
    <property type="nucleotide sequence ID" value="NZ_JBEPLN010000012.1"/>
</dbReference>
<comment type="subcellular location">
    <subcellularLocation>
        <location evidence="1 6">Cell membrane</location>
        <topology evidence="1 6">Multi-pass membrane protein</topology>
    </subcellularLocation>
</comment>
<feature type="transmembrane region" description="Helical" evidence="6">
    <location>
        <begin position="143"/>
        <end position="165"/>
    </location>
</feature>
<evidence type="ECO:0000256" key="6">
    <source>
        <dbReference type="RuleBase" id="RU366058"/>
    </source>
</evidence>
<keyword evidence="5 6" id="KW-0472">Membrane</keyword>
<feature type="transmembrane region" description="Helical" evidence="6">
    <location>
        <begin position="81"/>
        <end position="111"/>
    </location>
</feature>
<comment type="similarity">
    <text evidence="6">Belongs to the TVP38/TMEM64 family.</text>
</comment>
<feature type="transmembrane region" description="Helical" evidence="6">
    <location>
        <begin position="172"/>
        <end position="193"/>
    </location>
</feature>
<feature type="transmembrane region" description="Helical" evidence="6">
    <location>
        <begin position="55"/>
        <end position="74"/>
    </location>
</feature>
<dbReference type="Proteomes" id="UP001549037">
    <property type="component" value="Unassembled WGS sequence"/>
</dbReference>
<comment type="caution">
    <text evidence="8">The sequence shown here is derived from an EMBL/GenBank/DDBJ whole genome shotgun (WGS) entry which is preliminary data.</text>
</comment>
<dbReference type="Pfam" id="PF09335">
    <property type="entry name" value="VTT_dom"/>
    <property type="match status" value="1"/>
</dbReference>
<dbReference type="InterPro" id="IPR015414">
    <property type="entry name" value="TMEM64"/>
</dbReference>
<feature type="transmembrane region" description="Helical" evidence="6">
    <location>
        <begin position="12"/>
        <end position="35"/>
    </location>
</feature>
<evidence type="ECO:0000256" key="3">
    <source>
        <dbReference type="ARBA" id="ARBA00022692"/>
    </source>
</evidence>
<evidence type="ECO:0000256" key="2">
    <source>
        <dbReference type="ARBA" id="ARBA00022475"/>
    </source>
</evidence>
<feature type="domain" description="VTT" evidence="7">
    <location>
        <begin position="74"/>
        <end position="190"/>
    </location>
</feature>
<dbReference type="PANTHER" id="PTHR12677">
    <property type="entry name" value="GOLGI APPARATUS MEMBRANE PROTEIN TVP38-RELATED"/>
    <property type="match status" value="1"/>
</dbReference>
<evidence type="ECO:0000256" key="1">
    <source>
        <dbReference type="ARBA" id="ARBA00004651"/>
    </source>
</evidence>
<accession>A0ABV2JFE1</accession>
<keyword evidence="3 6" id="KW-0812">Transmembrane</keyword>
<evidence type="ECO:0000259" key="7">
    <source>
        <dbReference type="Pfam" id="PF09335"/>
    </source>
</evidence>
<gene>
    <name evidence="8" type="ORF">ABID28_000909</name>
</gene>
<reference evidence="8 9" key="1">
    <citation type="submission" date="2024-06" db="EMBL/GenBank/DDBJ databases">
        <title>Genomic Encyclopedia of Type Strains, Phase IV (KMG-IV): sequencing the most valuable type-strain genomes for metagenomic binning, comparative biology and taxonomic classification.</title>
        <authorList>
            <person name="Goeker M."/>
        </authorList>
    </citation>
    <scope>NUCLEOTIDE SEQUENCE [LARGE SCALE GENOMIC DNA]</scope>
    <source>
        <strain evidence="8 9">DSM 28302</strain>
    </source>
</reference>
<keyword evidence="9" id="KW-1185">Reference proteome</keyword>
<name>A0ABV2JFE1_9STRE</name>
<keyword evidence="4 6" id="KW-1133">Transmembrane helix</keyword>
<evidence type="ECO:0000313" key="9">
    <source>
        <dbReference type="Proteomes" id="UP001549037"/>
    </source>
</evidence>
<dbReference type="EMBL" id="JBEPLN010000012">
    <property type="protein sequence ID" value="MET3634270.1"/>
    <property type="molecule type" value="Genomic_DNA"/>
</dbReference>
<protein>
    <recommendedName>
        <fullName evidence="6">TVP38/TMEM64 family membrane protein</fullName>
    </recommendedName>
</protein>
<evidence type="ECO:0000256" key="4">
    <source>
        <dbReference type="ARBA" id="ARBA00022989"/>
    </source>
</evidence>
<organism evidence="8 9">
    <name type="scientific">Streptococcus porcorum</name>
    <dbReference type="NCBI Taxonomy" id="701526"/>
    <lineage>
        <taxon>Bacteria</taxon>
        <taxon>Bacillati</taxon>
        <taxon>Bacillota</taxon>
        <taxon>Bacilli</taxon>
        <taxon>Lactobacillales</taxon>
        <taxon>Streptococcaceae</taxon>
        <taxon>Streptococcus</taxon>
    </lineage>
</organism>
<dbReference type="PANTHER" id="PTHR12677:SF49">
    <property type="entry name" value="TVP38_TMEM64 FAMILY MEMBRANE PROTEIN"/>
    <property type="match status" value="1"/>
</dbReference>
<sequence length="203" mass="23440">MEMKQSKRYKMIQRIVQILGIIAIIASFILVIWLYQLGILNDSNQMKDLVKRHDILGPLIFIGIQILQVVFPVIPGGVTTIVGFLVFGPWLGFILNYAGIVIGSIILFALVQRYGRKFILLFVKEDEFFKYEKRLESEGYERFFILCMLSPISPADILVMITGLTNMSIKRFTTIMILTKPLSILSYSYLWIYGGKWIQQFLK</sequence>
<keyword evidence="2 6" id="KW-1003">Cell membrane</keyword>
<dbReference type="InterPro" id="IPR032816">
    <property type="entry name" value="VTT_dom"/>
</dbReference>
<evidence type="ECO:0000256" key="5">
    <source>
        <dbReference type="ARBA" id="ARBA00023136"/>
    </source>
</evidence>
<proteinExistence type="inferred from homology"/>